<dbReference type="AlphaFoldDB" id="A0A1I0Y6A1"/>
<dbReference type="InterPro" id="IPR052517">
    <property type="entry name" value="GlcG_carb_metab_protein"/>
</dbReference>
<organism evidence="1 2">
    <name type="scientific">Lentibacillus halodurans</name>
    <dbReference type="NCBI Taxonomy" id="237679"/>
    <lineage>
        <taxon>Bacteria</taxon>
        <taxon>Bacillati</taxon>
        <taxon>Bacillota</taxon>
        <taxon>Bacilli</taxon>
        <taxon>Bacillales</taxon>
        <taxon>Bacillaceae</taxon>
        <taxon>Lentibacillus</taxon>
    </lineage>
</organism>
<protein>
    <submittedName>
        <fullName evidence="1">Uncharacterized conserved protein GlcG, DUF336 family</fullName>
    </submittedName>
</protein>
<dbReference type="InterPro" id="IPR038084">
    <property type="entry name" value="PduO/GlcC-like_sf"/>
</dbReference>
<accession>A0A1I0Y6A1</accession>
<reference evidence="1 2" key="1">
    <citation type="submission" date="2016-10" db="EMBL/GenBank/DDBJ databases">
        <authorList>
            <person name="de Groot N.N."/>
        </authorList>
    </citation>
    <scope>NUCLEOTIDE SEQUENCE [LARGE SCALE GENOMIC DNA]</scope>
    <source>
        <strain evidence="1 2">CGMCC 1.3702</strain>
    </source>
</reference>
<name>A0A1I0Y6A1_9BACI</name>
<gene>
    <name evidence="1" type="ORF">SAMN04488072_106285</name>
</gene>
<evidence type="ECO:0000313" key="1">
    <source>
        <dbReference type="EMBL" id="SFB08811.1"/>
    </source>
</evidence>
<dbReference type="STRING" id="237679.SAMN04488072_106285"/>
<dbReference type="EMBL" id="FOJW01000006">
    <property type="protein sequence ID" value="SFB08811.1"/>
    <property type="molecule type" value="Genomic_DNA"/>
</dbReference>
<keyword evidence="2" id="KW-1185">Reference proteome</keyword>
<dbReference type="PANTHER" id="PTHR34309:SF1">
    <property type="entry name" value="PROTEIN GLCG"/>
    <property type="match status" value="1"/>
</dbReference>
<dbReference type="Pfam" id="PF03928">
    <property type="entry name" value="HbpS-like"/>
    <property type="match status" value="1"/>
</dbReference>
<dbReference type="Proteomes" id="UP000198642">
    <property type="component" value="Unassembled WGS sequence"/>
</dbReference>
<dbReference type="PANTHER" id="PTHR34309">
    <property type="entry name" value="SLR1406 PROTEIN"/>
    <property type="match status" value="1"/>
</dbReference>
<evidence type="ECO:0000313" key="2">
    <source>
        <dbReference type="Proteomes" id="UP000198642"/>
    </source>
</evidence>
<sequence length="114" mass="12759">MVLNLELAKKLIESAEIMTNGRQLKMTFAVVDLGGHLIALHRMDNVEFISVDIAIGKAYTSAAFKTTSDEVAKRGEKLPFFVNAITTFTQGRYIPQKGGLPITYKWKSSGRYWC</sequence>
<dbReference type="SUPFAM" id="SSF143744">
    <property type="entry name" value="GlcG-like"/>
    <property type="match status" value="1"/>
</dbReference>
<dbReference type="InterPro" id="IPR005624">
    <property type="entry name" value="PduO/GlcC-like"/>
</dbReference>
<dbReference type="RefSeq" id="WP_090237062.1">
    <property type="nucleotide sequence ID" value="NZ_FOJW01000006.1"/>
</dbReference>
<dbReference type="Gene3D" id="3.30.450.150">
    <property type="entry name" value="Haem-degrading domain"/>
    <property type="match status" value="1"/>
</dbReference>
<proteinExistence type="predicted"/>